<dbReference type="GeneID" id="75049013"/>
<dbReference type="InterPro" id="IPR007353">
    <property type="entry name" value="DUF421"/>
</dbReference>
<feature type="transmembrane region" description="Helical" evidence="7">
    <location>
        <begin position="34"/>
        <end position="52"/>
    </location>
</feature>
<evidence type="ECO:0000259" key="9">
    <source>
        <dbReference type="Pfam" id="PF20730"/>
    </source>
</evidence>
<keyword evidence="3" id="KW-1003">Cell membrane</keyword>
<gene>
    <name evidence="10" type="primary">yetF</name>
    <name evidence="12" type="ORF">DW972_15250</name>
    <name evidence="11" type="ORF">ERS852450_00460</name>
    <name evidence="10" type="ORF">ERS852578_00270</name>
</gene>
<name>A0A173RNK2_9FIRM</name>
<sequence>MDILYVIFLSVFSLVVLFLLTKLIGYRQMSEMSMFDYISGITIGSIAAEMATAPDSSFLEPLTAMIVYGLLTAFLAFITGKNMKIRHFISGSPYILFNDGHLYEGNFKKGHIDLSEFLVQCRLNGFFDLKELQTAILEENGRISFLAKSEHRPVSPSDLNLSPHKEWLLPTYIMDGKILYENLLHSGKDEEWLRKQLSAHGCKRLSDIFLATGNQQNTLNVYFKNNRRGSSVIKE</sequence>
<dbReference type="Proteomes" id="UP000095679">
    <property type="component" value="Unassembled WGS sequence"/>
</dbReference>
<evidence type="ECO:0000256" key="6">
    <source>
        <dbReference type="ARBA" id="ARBA00023136"/>
    </source>
</evidence>
<reference evidence="13 14" key="1">
    <citation type="submission" date="2015-09" db="EMBL/GenBank/DDBJ databases">
        <authorList>
            <consortium name="Pathogen Informatics"/>
        </authorList>
    </citation>
    <scope>NUCLEOTIDE SEQUENCE [LARGE SCALE GENOMIC DNA]</scope>
    <source>
        <strain evidence="11 14">2789STDY5834835</strain>
        <strain evidence="10 13">2789STDY5834966</strain>
    </source>
</reference>
<dbReference type="RefSeq" id="WP_005350927.1">
    <property type="nucleotide sequence ID" value="NZ_BLYK01000117.1"/>
</dbReference>
<feature type="domain" description="YetF-like N-terminal transmembrane" evidence="9">
    <location>
        <begin position="11"/>
        <end position="78"/>
    </location>
</feature>
<evidence type="ECO:0000259" key="8">
    <source>
        <dbReference type="Pfam" id="PF04239"/>
    </source>
</evidence>
<evidence type="ECO:0000313" key="15">
    <source>
        <dbReference type="Proteomes" id="UP000286561"/>
    </source>
</evidence>
<dbReference type="InterPro" id="IPR048454">
    <property type="entry name" value="YetF_N"/>
</dbReference>
<evidence type="ECO:0000256" key="7">
    <source>
        <dbReference type="SAM" id="Phobius"/>
    </source>
</evidence>
<evidence type="ECO:0000313" key="10">
    <source>
        <dbReference type="EMBL" id="CUM79296.1"/>
    </source>
</evidence>
<evidence type="ECO:0000313" key="11">
    <source>
        <dbReference type="EMBL" id="CUN69724.1"/>
    </source>
</evidence>
<dbReference type="AlphaFoldDB" id="A0A173RNK2"/>
<dbReference type="EMBL" id="CYYC01000002">
    <property type="protein sequence ID" value="CUM79296.1"/>
    <property type="molecule type" value="Genomic_DNA"/>
</dbReference>
<protein>
    <submittedName>
        <fullName evidence="12">DUF421 domain-containing protein</fullName>
    </submittedName>
    <submittedName>
        <fullName evidence="10">Protein of uncharacterized function (DUF421)</fullName>
    </submittedName>
</protein>
<dbReference type="Gene3D" id="3.30.240.20">
    <property type="entry name" value="bsu07140 like domains"/>
    <property type="match status" value="2"/>
</dbReference>
<evidence type="ECO:0000256" key="4">
    <source>
        <dbReference type="ARBA" id="ARBA00022692"/>
    </source>
</evidence>
<evidence type="ECO:0000313" key="12">
    <source>
        <dbReference type="EMBL" id="RGZ76141.1"/>
    </source>
</evidence>
<evidence type="ECO:0000313" key="13">
    <source>
        <dbReference type="Proteomes" id="UP000095390"/>
    </source>
</evidence>
<evidence type="ECO:0000256" key="2">
    <source>
        <dbReference type="ARBA" id="ARBA00006448"/>
    </source>
</evidence>
<feature type="transmembrane region" description="Helical" evidence="7">
    <location>
        <begin position="58"/>
        <end position="78"/>
    </location>
</feature>
<comment type="similarity">
    <text evidence="2">Belongs to the UPF0702 family.</text>
</comment>
<keyword evidence="5 7" id="KW-1133">Transmembrane helix</keyword>
<dbReference type="Pfam" id="PF20730">
    <property type="entry name" value="YetF_N"/>
    <property type="match status" value="1"/>
</dbReference>
<evidence type="ECO:0000256" key="3">
    <source>
        <dbReference type="ARBA" id="ARBA00022475"/>
    </source>
</evidence>
<organism evidence="10 13">
    <name type="scientific">Anaerobutyricum hallii</name>
    <dbReference type="NCBI Taxonomy" id="39488"/>
    <lineage>
        <taxon>Bacteria</taxon>
        <taxon>Bacillati</taxon>
        <taxon>Bacillota</taxon>
        <taxon>Clostridia</taxon>
        <taxon>Lachnospirales</taxon>
        <taxon>Lachnospiraceae</taxon>
        <taxon>Anaerobutyricum</taxon>
    </lineage>
</organism>
<keyword evidence="6 7" id="KW-0472">Membrane</keyword>
<dbReference type="OrthoDB" id="9778331at2"/>
<dbReference type="PANTHER" id="PTHR34582:SF7">
    <property type="entry name" value="UPF0702 TRANSMEMBRANE PROTEIN YDFS"/>
    <property type="match status" value="1"/>
</dbReference>
<dbReference type="Proteomes" id="UP000286561">
    <property type="component" value="Unassembled WGS sequence"/>
</dbReference>
<dbReference type="InterPro" id="IPR023090">
    <property type="entry name" value="UPF0702_alpha/beta_dom_sf"/>
</dbReference>
<dbReference type="EMBL" id="CYZL01000003">
    <property type="protein sequence ID" value="CUN69724.1"/>
    <property type="molecule type" value="Genomic_DNA"/>
</dbReference>
<evidence type="ECO:0000256" key="1">
    <source>
        <dbReference type="ARBA" id="ARBA00004651"/>
    </source>
</evidence>
<proteinExistence type="inferred from homology"/>
<dbReference type="Proteomes" id="UP000095390">
    <property type="component" value="Unassembled WGS sequence"/>
</dbReference>
<feature type="transmembrane region" description="Helical" evidence="7">
    <location>
        <begin position="6"/>
        <end position="25"/>
    </location>
</feature>
<dbReference type="EMBL" id="QSEP01000197">
    <property type="protein sequence ID" value="RGZ76141.1"/>
    <property type="molecule type" value="Genomic_DNA"/>
</dbReference>
<reference evidence="12 15" key="2">
    <citation type="submission" date="2018-08" db="EMBL/GenBank/DDBJ databases">
        <title>A genome reference for cultivated species of the human gut microbiota.</title>
        <authorList>
            <person name="Zou Y."/>
            <person name="Xue W."/>
            <person name="Luo G."/>
        </authorList>
    </citation>
    <scope>NUCLEOTIDE SEQUENCE [LARGE SCALE GENOMIC DNA]</scope>
    <source>
        <strain evidence="12 15">AM48-23BH</strain>
    </source>
</reference>
<dbReference type="GO" id="GO:0005886">
    <property type="term" value="C:plasma membrane"/>
    <property type="evidence" value="ECO:0007669"/>
    <property type="project" value="UniProtKB-SubCell"/>
</dbReference>
<comment type="subcellular location">
    <subcellularLocation>
        <location evidence="1">Cell membrane</location>
        <topology evidence="1">Multi-pass membrane protein</topology>
    </subcellularLocation>
</comment>
<evidence type="ECO:0000313" key="14">
    <source>
        <dbReference type="Proteomes" id="UP000095679"/>
    </source>
</evidence>
<accession>A0A173RNK2</accession>
<feature type="domain" description="YetF C-terminal" evidence="8">
    <location>
        <begin position="81"/>
        <end position="212"/>
    </location>
</feature>
<dbReference type="PANTHER" id="PTHR34582">
    <property type="entry name" value="UPF0702 TRANSMEMBRANE PROTEIN YCAP"/>
    <property type="match status" value="1"/>
</dbReference>
<keyword evidence="4 7" id="KW-0812">Transmembrane</keyword>
<evidence type="ECO:0000256" key="5">
    <source>
        <dbReference type="ARBA" id="ARBA00022989"/>
    </source>
</evidence>
<dbReference type="Pfam" id="PF04239">
    <property type="entry name" value="DUF421"/>
    <property type="match status" value="1"/>
</dbReference>